<evidence type="ECO:0000256" key="5">
    <source>
        <dbReference type="ARBA" id="ARBA00023136"/>
    </source>
</evidence>
<feature type="domain" description="ABC-type uncharacterised transport system" evidence="7">
    <location>
        <begin position="569"/>
        <end position="879"/>
    </location>
</feature>
<comment type="subcellular location">
    <subcellularLocation>
        <location evidence="1">Cell membrane</location>
        <topology evidence="1">Multi-pass membrane protein</topology>
    </subcellularLocation>
</comment>
<feature type="transmembrane region" description="Helical" evidence="6">
    <location>
        <begin position="168"/>
        <end position="189"/>
    </location>
</feature>
<evidence type="ECO:0000259" key="8">
    <source>
        <dbReference type="Pfam" id="PF23357"/>
    </source>
</evidence>
<dbReference type="Proteomes" id="UP001629953">
    <property type="component" value="Unassembled WGS sequence"/>
</dbReference>
<dbReference type="InterPro" id="IPR051449">
    <property type="entry name" value="ABC-2_transporter_component"/>
</dbReference>
<feature type="transmembrane region" description="Helical" evidence="6">
    <location>
        <begin position="140"/>
        <end position="161"/>
    </location>
</feature>
<dbReference type="Pfam" id="PF09822">
    <property type="entry name" value="ABC_transp_aux"/>
    <property type="match status" value="1"/>
</dbReference>
<evidence type="ECO:0000313" key="9">
    <source>
        <dbReference type="EMBL" id="MFM2484545.1"/>
    </source>
</evidence>
<dbReference type="EMBL" id="JBEQCT010000002">
    <property type="protein sequence ID" value="MFM2484545.1"/>
    <property type="molecule type" value="Genomic_DNA"/>
</dbReference>
<dbReference type="RefSeq" id="WP_408622730.1">
    <property type="nucleotide sequence ID" value="NZ_JBEQCT010000002.1"/>
</dbReference>
<evidence type="ECO:0000259" key="7">
    <source>
        <dbReference type="Pfam" id="PF09822"/>
    </source>
</evidence>
<accession>A0ABW9G4F1</accession>
<dbReference type="PANTHER" id="PTHR30294">
    <property type="entry name" value="MEMBRANE COMPONENT OF ABC TRANSPORTER YHHJ-RELATED"/>
    <property type="match status" value="1"/>
</dbReference>
<dbReference type="Pfam" id="PF12679">
    <property type="entry name" value="ABC2_membrane_2"/>
    <property type="match status" value="1"/>
</dbReference>
<evidence type="ECO:0000256" key="2">
    <source>
        <dbReference type="ARBA" id="ARBA00022475"/>
    </source>
</evidence>
<gene>
    <name evidence="9" type="ORF">ABUE30_05595</name>
</gene>
<dbReference type="PANTHER" id="PTHR30294:SF29">
    <property type="entry name" value="MULTIDRUG ABC TRANSPORTER PERMEASE YBHS-RELATED"/>
    <property type="match status" value="1"/>
</dbReference>
<evidence type="ECO:0000256" key="1">
    <source>
        <dbReference type="ARBA" id="ARBA00004651"/>
    </source>
</evidence>
<keyword evidence="3 6" id="KW-0812">Transmembrane</keyword>
<feature type="domain" description="DUF7088" evidence="8">
    <location>
        <begin position="441"/>
        <end position="530"/>
    </location>
</feature>
<evidence type="ECO:0000313" key="10">
    <source>
        <dbReference type="Proteomes" id="UP001629953"/>
    </source>
</evidence>
<proteinExistence type="predicted"/>
<organism evidence="9 10">
    <name type="scientific">Celerinatantimonas yamalensis</name>
    <dbReference type="NCBI Taxonomy" id="559956"/>
    <lineage>
        <taxon>Bacteria</taxon>
        <taxon>Pseudomonadati</taxon>
        <taxon>Pseudomonadota</taxon>
        <taxon>Gammaproteobacteria</taxon>
        <taxon>Celerinatantimonadaceae</taxon>
        <taxon>Celerinatantimonas</taxon>
    </lineage>
</organism>
<dbReference type="InterPro" id="IPR055396">
    <property type="entry name" value="DUF7088"/>
</dbReference>
<feature type="transmembrane region" description="Helical" evidence="6">
    <location>
        <begin position="60"/>
        <end position="80"/>
    </location>
</feature>
<sequence>MQNKLPATLSIRQIAGKEIKLFFASPIAYLFLAAFAAITLFIFFWGDAFFARNIADVQPLFQWMPVLLIFLCSTLSMRMWSEERRSGTLEYLLTRPVPLRYFVIGKFIGCLSLLIIALVITLPLPCTVSLLGQLDWGPVWSAYLATILLGGCYLAIGLFVSSRCDNQIVSLICSCALCGFFFLLGSPIITDLLSTQQATFMRLLGTSSRFSSITRGVLDLRDLYYYLSLIIVFLCLNGYMLERERWAKNVNSTRHRWIHWAMLLVIGNALLANVWLSQLTNLRIDTTKGKIYTLSQPTRQILAHLQEPLLIQGYFSHKTHPLLAPLVPQLKNLIREYGVHGHGKVRVQFADPTTNSAAQKQAISQYGIRPVPFQVDNRYQSSVVSSYFDVVISYGGQYKVLNFRNLISAKRDQNNQLDVQLRNPEYDITAAIAHVIKEYQSSGNLFNTITEPLTFTGYLSAKSELPKPLQHYQQVIHRVLHTMQKQAHGRLSVQFNDPSAQPKLAHQIAQKFGFKPMTTNLLSQQRFYFYMTLGNAQQQIQIPLGNLQGSDFKRHLKAAIKHFAKGFTKTIALVTPNAPSPYAQGPHYRQLIHYLSRNFDVRTETLNDGHVSADADLLVLMAPHQLNRKQLFAVDQYLMQGGTVIAAASPYQLHFTQDGITLQQHRGLFLKWLQHLGLNVQSKLVMDPQNTALPIPITRTIAGMSIRQYEMIDYPYFADIRSRGLNAHTPITDNLGQATVPWASPIVVDKHSGVHITPLLHSSTNSWLSANTDVMPTFHGNQMAPFTPQGKTGRQLVGVMAQGRFSSYFANQTSPLVTQSNATKTHSKSAKTAAAKQTAQINSVLTHSPTSARVILFSSPSMLRDSVLQLSASVQQSQYLNTLKLVDNAAHYALADTALLGIHARSHFNRTLMPMSHQVQLFWEYLNYAAVIVILVVIALIRRFMRRAKNRRYNQLINE</sequence>
<keyword evidence="4 6" id="KW-1133">Transmembrane helix</keyword>
<keyword evidence="10" id="KW-1185">Reference proteome</keyword>
<reference evidence="9 10" key="1">
    <citation type="journal article" date="2013" name="Int. J. Syst. Evol. Microbiol.">
        <title>Celerinatantimonas yamalensis sp. nov., a cold-adapted diazotrophic bacterium from a cold permafrost brine.</title>
        <authorList>
            <person name="Shcherbakova V."/>
            <person name="Chuvilskaya N."/>
            <person name="Rivkina E."/>
            <person name="Demidov N."/>
            <person name="Uchaeva V."/>
            <person name="Suetin S."/>
            <person name="Suzina N."/>
            <person name="Gilichinsky D."/>
        </authorList>
    </citation>
    <scope>NUCLEOTIDE SEQUENCE [LARGE SCALE GENOMIC DNA]</scope>
    <source>
        <strain evidence="9 10">C7</strain>
    </source>
</reference>
<feature type="transmembrane region" description="Helical" evidence="6">
    <location>
        <begin position="101"/>
        <end position="120"/>
    </location>
</feature>
<evidence type="ECO:0000256" key="4">
    <source>
        <dbReference type="ARBA" id="ARBA00022989"/>
    </source>
</evidence>
<dbReference type="Pfam" id="PF23357">
    <property type="entry name" value="DUF7088"/>
    <property type="match status" value="2"/>
</dbReference>
<evidence type="ECO:0000256" key="3">
    <source>
        <dbReference type="ARBA" id="ARBA00022692"/>
    </source>
</evidence>
<feature type="transmembrane region" description="Helical" evidence="6">
    <location>
        <begin position="925"/>
        <end position="945"/>
    </location>
</feature>
<feature type="transmembrane region" description="Helical" evidence="6">
    <location>
        <begin position="257"/>
        <end position="276"/>
    </location>
</feature>
<keyword evidence="5 6" id="KW-0472">Membrane</keyword>
<comment type="caution">
    <text evidence="9">The sequence shown here is derived from an EMBL/GenBank/DDBJ whole genome shotgun (WGS) entry which is preliminary data.</text>
</comment>
<feature type="transmembrane region" description="Helical" evidence="6">
    <location>
        <begin position="223"/>
        <end position="241"/>
    </location>
</feature>
<protein>
    <submittedName>
        <fullName evidence="9">Gldg family protein</fullName>
    </submittedName>
</protein>
<feature type="domain" description="DUF7088" evidence="8">
    <location>
        <begin position="289"/>
        <end position="392"/>
    </location>
</feature>
<feature type="transmembrane region" description="Helical" evidence="6">
    <location>
        <begin position="21"/>
        <end position="45"/>
    </location>
</feature>
<dbReference type="InterPro" id="IPR019196">
    <property type="entry name" value="ABC_transp_unknown"/>
</dbReference>
<name>A0ABW9G4F1_9GAMM</name>
<keyword evidence="2" id="KW-1003">Cell membrane</keyword>
<evidence type="ECO:0000256" key="6">
    <source>
        <dbReference type="SAM" id="Phobius"/>
    </source>
</evidence>